<evidence type="ECO:0000256" key="4">
    <source>
        <dbReference type="ARBA" id="ARBA00023136"/>
    </source>
</evidence>
<keyword evidence="3 5" id="KW-1133">Transmembrane helix</keyword>
<gene>
    <name evidence="6" type="ORF">CISIN_1g038282mg</name>
</gene>
<keyword evidence="2 5" id="KW-0812">Transmembrane</keyword>
<evidence type="ECO:0000256" key="1">
    <source>
        <dbReference type="ARBA" id="ARBA00004141"/>
    </source>
</evidence>
<keyword evidence="7" id="KW-1185">Reference proteome</keyword>
<feature type="non-terminal residue" evidence="6">
    <location>
        <position position="234"/>
    </location>
</feature>
<protein>
    <recommendedName>
        <fullName evidence="8">Nodulin-like domain-containing protein</fullName>
    </recommendedName>
</protein>
<dbReference type="SUPFAM" id="SSF103473">
    <property type="entry name" value="MFS general substrate transporter"/>
    <property type="match status" value="1"/>
</dbReference>
<feature type="transmembrane region" description="Helical" evidence="5">
    <location>
        <begin position="181"/>
        <end position="202"/>
    </location>
</feature>
<reference evidence="6 7" key="1">
    <citation type="submission" date="2014-04" db="EMBL/GenBank/DDBJ databases">
        <authorList>
            <consortium name="International Citrus Genome Consortium"/>
            <person name="Gmitter F."/>
            <person name="Chen C."/>
            <person name="Farmerie W."/>
            <person name="Harkins T."/>
            <person name="Desany B."/>
            <person name="Mohiuddin M."/>
            <person name="Kodira C."/>
            <person name="Borodovsky M."/>
            <person name="Lomsadze A."/>
            <person name="Burns P."/>
            <person name="Jenkins J."/>
            <person name="Prochnik S."/>
            <person name="Shu S."/>
            <person name="Chapman J."/>
            <person name="Pitluck S."/>
            <person name="Schmutz J."/>
            <person name="Rokhsar D."/>
        </authorList>
    </citation>
    <scope>NUCLEOTIDE SEQUENCE</scope>
</reference>
<dbReference type="PANTHER" id="PTHR21576:SF84">
    <property type="entry name" value="FAMILY PROTEIN, PUTATIVE, EXPRESSED-RELATED"/>
    <property type="match status" value="1"/>
</dbReference>
<dbReference type="EMBL" id="KK787760">
    <property type="protein sequence ID" value="KDO38592.1"/>
    <property type="molecule type" value="Genomic_DNA"/>
</dbReference>
<sequence>MILSKLSNLFLGKPKSIHLMRYRSIDSKYLSGWCQLYQGEDYTILQALFSMDMLILFLATICGVGGTLLAIDNLRQIGTSLGYPKRGISTFVSLVNIWNCLGRVVSGFFRRPLMLTIILLVSWIGHLLIAFNVPGGLNIMGFNFGAQWPLVFAITSEFFGPKNHKEPEDDLNCIGVECFKLSFIMTAATLFSAFVSLILVLMTRKFYKSDIHQRFREAAAKSAADKGEMEQYNN</sequence>
<keyword evidence="4 5" id="KW-0472">Membrane</keyword>
<dbReference type="AlphaFoldDB" id="A0A067DHV6"/>
<dbReference type="STRING" id="2711.A0A067DHV6"/>
<evidence type="ECO:0008006" key="8">
    <source>
        <dbReference type="Google" id="ProtNLM"/>
    </source>
</evidence>
<organism evidence="6 7">
    <name type="scientific">Citrus sinensis</name>
    <name type="common">Sweet orange</name>
    <name type="synonym">Citrus aurantium var. sinensis</name>
    <dbReference type="NCBI Taxonomy" id="2711"/>
    <lineage>
        <taxon>Eukaryota</taxon>
        <taxon>Viridiplantae</taxon>
        <taxon>Streptophyta</taxon>
        <taxon>Embryophyta</taxon>
        <taxon>Tracheophyta</taxon>
        <taxon>Spermatophyta</taxon>
        <taxon>Magnoliopsida</taxon>
        <taxon>eudicotyledons</taxon>
        <taxon>Gunneridae</taxon>
        <taxon>Pentapetalae</taxon>
        <taxon>rosids</taxon>
        <taxon>malvids</taxon>
        <taxon>Sapindales</taxon>
        <taxon>Rutaceae</taxon>
        <taxon>Aurantioideae</taxon>
        <taxon>Citrus</taxon>
    </lineage>
</organism>
<evidence type="ECO:0000256" key="2">
    <source>
        <dbReference type="ARBA" id="ARBA00022692"/>
    </source>
</evidence>
<dbReference type="GO" id="GO:0016020">
    <property type="term" value="C:membrane"/>
    <property type="evidence" value="ECO:0000318"/>
    <property type="project" value="GO_Central"/>
</dbReference>
<comment type="subcellular location">
    <subcellularLocation>
        <location evidence="1">Membrane</location>
        <topology evidence="1">Multi-pass membrane protein</topology>
    </subcellularLocation>
</comment>
<evidence type="ECO:0000313" key="7">
    <source>
        <dbReference type="Proteomes" id="UP000027120"/>
    </source>
</evidence>
<evidence type="ECO:0000256" key="3">
    <source>
        <dbReference type="ARBA" id="ARBA00022989"/>
    </source>
</evidence>
<dbReference type="Proteomes" id="UP000027120">
    <property type="component" value="Unassembled WGS sequence"/>
</dbReference>
<dbReference type="PANTHER" id="PTHR21576">
    <property type="entry name" value="UNCHARACTERIZED NODULIN-LIKE PROTEIN"/>
    <property type="match status" value="1"/>
</dbReference>
<evidence type="ECO:0000313" key="6">
    <source>
        <dbReference type="EMBL" id="KDO38592.1"/>
    </source>
</evidence>
<feature type="transmembrane region" description="Helical" evidence="5">
    <location>
        <begin position="53"/>
        <end position="71"/>
    </location>
</feature>
<name>A0A067DHV6_CITSI</name>
<feature type="transmembrane region" description="Helical" evidence="5">
    <location>
        <begin position="113"/>
        <end position="133"/>
    </location>
</feature>
<dbReference type="InterPro" id="IPR036259">
    <property type="entry name" value="MFS_trans_sf"/>
</dbReference>
<proteinExistence type="predicted"/>
<accession>A0A067DHV6</accession>
<evidence type="ECO:0000256" key="5">
    <source>
        <dbReference type="SAM" id="Phobius"/>
    </source>
</evidence>